<evidence type="ECO:0000313" key="1">
    <source>
        <dbReference type="EMBL" id="QVV89356.1"/>
    </source>
</evidence>
<reference evidence="1 2" key="1">
    <citation type="submission" date="2021-05" db="EMBL/GenBank/DDBJ databases">
        <title>A novel Methanospirillum isolate from a pyrite-forming mixed culture.</title>
        <authorList>
            <person name="Bunk B."/>
            <person name="Sproer C."/>
            <person name="Spring S."/>
            <person name="Pester M."/>
        </authorList>
    </citation>
    <scope>NUCLEOTIDE SEQUENCE [LARGE SCALE GENOMIC DNA]</scope>
    <source>
        <strain evidence="1 2">J.3.6.1-F.2.7.3</strain>
    </source>
</reference>
<accession>A0A8E7EK67</accession>
<sequence>MADFVSKSVVKSAEWVLATPLAGKAVLNTIIGNILVDNPWGCTSYISGGDTLPAVAKSSEYYTGTVIYENNDGKQVGRISVRSPASGAFDTTIASILANSAIETAMGGTPSHDSSEDGFNITLKCHAENGELYNVSFKRDKVSISSYESDSILTSVETWADTVSELA</sequence>
<organism evidence="1 2">
    <name type="scientific">Methanospirillum purgamenti</name>
    <dbReference type="NCBI Taxonomy" id="2834276"/>
    <lineage>
        <taxon>Archaea</taxon>
        <taxon>Methanobacteriati</taxon>
        <taxon>Methanobacteriota</taxon>
        <taxon>Stenosarchaea group</taxon>
        <taxon>Methanomicrobia</taxon>
        <taxon>Methanomicrobiales</taxon>
        <taxon>Methanospirillaceae</taxon>
        <taxon>Methanospirillum</taxon>
    </lineage>
</organism>
<dbReference type="Proteomes" id="UP000680656">
    <property type="component" value="Chromosome"/>
</dbReference>
<dbReference type="EMBL" id="CP075546">
    <property type="protein sequence ID" value="QVV89356.1"/>
    <property type="molecule type" value="Genomic_DNA"/>
</dbReference>
<keyword evidence="2" id="KW-1185">Reference proteome</keyword>
<evidence type="ECO:0000313" key="2">
    <source>
        <dbReference type="Proteomes" id="UP000680656"/>
    </source>
</evidence>
<dbReference type="KEGG" id="mrtj:KHC33_02135"/>
<proteinExistence type="predicted"/>
<dbReference type="AlphaFoldDB" id="A0A8E7EK67"/>
<name>A0A8E7EK67_9EURY</name>
<dbReference type="GeneID" id="65095945"/>
<dbReference type="RefSeq" id="WP_214420153.1">
    <property type="nucleotide sequence ID" value="NZ_CP075546.1"/>
</dbReference>
<protein>
    <submittedName>
        <fullName evidence="1">Uncharacterized protein</fullName>
    </submittedName>
</protein>
<gene>
    <name evidence="1" type="ORF">KHC33_02135</name>
</gene>